<reference evidence="6 7" key="1">
    <citation type="submission" date="2024-04" db="EMBL/GenBank/DDBJ databases">
        <authorList>
            <person name="Waldvogel A.-M."/>
            <person name="Schoenle A."/>
        </authorList>
    </citation>
    <scope>NUCLEOTIDE SEQUENCE [LARGE SCALE GENOMIC DNA]</scope>
</reference>
<dbReference type="Pfam" id="PF07546">
    <property type="entry name" value="EMI"/>
    <property type="match status" value="1"/>
</dbReference>
<gene>
    <name evidence="6" type="ORF">KC01_LOCUS3887</name>
</gene>
<protein>
    <submittedName>
        <fullName evidence="6">Uncharacterized protein</fullName>
    </submittedName>
</protein>
<keyword evidence="1" id="KW-0732">Signal</keyword>
<accession>A0AAV2J4H7</accession>
<feature type="disulfide bond" evidence="3">
    <location>
        <begin position="97"/>
        <end position="106"/>
    </location>
</feature>
<dbReference type="Gene3D" id="2.10.25.10">
    <property type="entry name" value="Laminin"/>
    <property type="match status" value="1"/>
</dbReference>
<dbReference type="PROSITE" id="PS00022">
    <property type="entry name" value="EGF_1"/>
    <property type="match status" value="1"/>
</dbReference>
<evidence type="ECO:0000259" key="4">
    <source>
        <dbReference type="PROSITE" id="PS50026"/>
    </source>
</evidence>
<dbReference type="PROSITE" id="PS51041">
    <property type="entry name" value="EMI"/>
    <property type="match status" value="1"/>
</dbReference>
<keyword evidence="2 3" id="KW-1015">Disulfide bond</keyword>
<dbReference type="FunFam" id="2.10.25.10:FF:001129">
    <property type="entry name" value="Predicted protein"/>
    <property type="match status" value="1"/>
</dbReference>
<proteinExistence type="predicted"/>
<keyword evidence="3" id="KW-0245">EGF-like domain</keyword>
<dbReference type="InterPro" id="IPR011489">
    <property type="entry name" value="EMI_domain"/>
</dbReference>
<dbReference type="SUPFAM" id="SSF57196">
    <property type="entry name" value="EGF/Laminin"/>
    <property type="match status" value="1"/>
</dbReference>
<dbReference type="EMBL" id="OZ035832">
    <property type="protein sequence ID" value="CAL1571803.1"/>
    <property type="molecule type" value="Genomic_DNA"/>
</dbReference>
<evidence type="ECO:0000313" key="7">
    <source>
        <dbReference type="Proteomes" id="UP001497482"/>
    </source>
</evidence>
<dbReference type="Proteomes" id="UP001497482">
    <property type="component" value="Chromosome 10"/>
</dbReference>
<comment type="caution">
    <text evidence="3">Lacks conserved residue(s) required for the propagation of feature annotation.</text>
</comment>
<dbReference type="Pfam" id="PF00008">
    <property type="entry name" value="EGF"/>
    <property type="match status" value="1"/>
</dbReference>
<dbReference type="PROSITE" id="PS50026">
    <property type="entry name" value="EGF_3"/>
    <property type="match status" value="1"/>
</dbReference>
<feature type="domain" description="EMI" evidence="5">
    <location>
        <begin position="1"/>
        <end position="73"/>
    </location>
</feature>
<feature type="domain" description="EGF-like" evidence="4">
    <location>
        <begin position="72"/>
        <end position="107"/>
    </location>
</feature>
<evidence type="ECO:0000259" key="5">
    <source>
        <dbReference type="PROSITE" id="PS51041"/>
    </source>
</evidence>
<dbReference type="InterPro" id="IPR000742">
    <property type="entry name" value="EGF"/>
</dbReference>
<name>A0AAV2J4H7_KNICA</name>
<organism evidence="6 7">
    <name type="scientific">Knipowitschia caucasica</name>
    <name type="common">Caucasian dwarf goby</name>
    <name type="synonym">Pomatoschistus caucasicus</name>
    <dbReference type="NCBI Taxonomy" id="637954"/>
    <lineage>
        <taxon>Eukaryota</taxon>
        <taxon>Metazoa</taxon>
        <taxon>Chordata</taxon>
        <taxon>Craniata</taxon>
        <taxon>Vertebrata</taxon>
        <taxon>Euteleostomi</taxon>
        <taxon>Actinopterygii</taxon>
        <taxon>Neopterygii</taxon>
        <taxon>Teleostei</taxon>
        <taxon>Neoteleostei</taxon>
        <taxon>Acanthomorphata</taxon>
        <taxon>Gobiaria</taxon>
        <taxon>Gobiiformes</taxon>
        <taxon>Gobioidei</taxon>
        <taxon>Gobiidae</taxon>
        <taxon>Gobiinae</taxon>
        <taxon>Knipowitschia</taxon>
    </lineage>
</organism>
<keyword evidence="7" id="KW-1185">Reference proteome</keyword>
<evidence type="ECO:0000313" key="6">
    <source>
        <dbReference type="EMBL" id="CAL1571803.1"/>
    </source>
</evidence>
<evidence type="ECO:0000256" key="3">
    <source>
        <dbReference type="PROSITE-ProRule" id="PRU00076"/>
    </source>
</evidence>
<dbReference type="AlphaFoldDB" id="A0AAV2J4H7"/>
<dbReference type="PROSITE" id="PS01186">
    <property type="entry name" value="EGF_2"/>
    <property type="match status" value="1"/>
</dbReference>
<evidence type="ECO:0000256" key="1">
    <source>
        <dbReference type="ARBA" id="ARBA00022729"/>
    </source>
</evidence>
<evidence type="ECO:0000256" key="2">
    <source>
        <dbReference type="ARBA" id="ARBA00023157"/>
    </source>
</evidence>
<sequence>MVMVGSQQPCVQAYTRLVKVWKQGCSGHQWCVGYERRTTYYTGYKQMYNMQAHTAYKCCPGWSRKGGEVGCLHRGCDSETCFNGGRCTDSGEQLCHCPEGFKGPHCQYETPGGGLLVVKRLSGGKRCFEGWSHESVAAKYALCKSIW</sequence>